<organism evidence="1">
    <name type="scientific">Anisakis simplex</name>
    <name type="common">Herring worm</name>
    <dbReference type="NCBI Taxonomy" id="6269"/>
    <lineage>
        <taxon>Eukaryota</taxon>
        <taxon>Metazoa</taxon>
        <taxon>Ecdysozoa</taxon>
        <taxon>Nematoda</taxon>
        <taxon>Chromadorea</taxon>
        <taxon>Rhabditida</taxon>
        <taxon>Spirurina</taxon>
        <taxon>Ascaridomorpha</taxon>
        <taxon>Ascaridoidea</taxon>
        <taxon>Anisakidae</taxon>
        <taxon>Anisakis</taxon>
        <taxon>Anisakis simplex complex</taxon>
    </lineage>
</organism>
<accession>A0A0M3JBV1</accession>
<reference evidence="1" key="1">
    <citation type="submission" date="2017-02" db="UniProtKB">
        <authorList>
            <consortium name="WormBaseParasite"/>
        </authorList>
    </citation>
    <scope>IDENTIFICATION</scope>
</reference>
<proteinExistence type="predicted"/>
<dbReference type="AlphaFoldDB" id="A0A0M3JBV1"/>
<protein>
    <submittedName>
        <fullName evidence="1">Transposase</fullName>
    </submittedName>
</protein>
<name>A0A0M3JBV1_ANISI</name>
<evidence type="ECO:0000313" key="1">
    <source>
        <dbReference type="WBParaSite" id="ASIM_0000507901-mRNA-1"/>
    </source>
</evidence>
<sequence>LTGGVLGAWIYELFLGMQMVEVIDEFHAVPKRSNLGVSRVQSEPQMNSNLADLKLAC</sequence>
<dbReference type="WBParaSite" id="ASIM_0000507901-mRNA-1">
    <property type="protein sequence ID" value="ASIM_0000507901-mRNA-1"/>
    <property type="gene ID" value="ASIM_0000507901"/>
</dbReference>